<dbReference type="Pfam" id="PF08085">
    <property type="entry name" value="Entericidin"/>
    <property type="match status" value="1"/>
</dbReference>
<protein>
    <submittedName>
        <fullName evidence="7">Entericidin A membrane lipoprotein, antidote entericidin B</fullName>
    </submittedName>
</protein>
<evidence type="ECO:0000256" key="4">
    <source>
        <dbReference type="ARBA" id="ARBA00023136"/>
    </source>
</evidence>
<proteinExistence type="inferred from homology"/>
<keyword evidence="4" id="KW-0472">Membrane</keyword>
<evidence type="ECO:0000256" key="2">
    <source>
        <dbReference type="ARBA" id="ARBA00022475"/>
    </source>
</evidence>
<name>A0A2U3QIS1_9BACT</name>
<evidence type="ECO:0000256" key="5">
    <source>
        <dbReference type="ARBA" id="ARBA00023139"/>
    </source>
</evidence>
<dbReference type="PROSITE" id="PS51257">
    <property type="entry name" value="PROKAR_LIPOPROTEIN"/>
    <property type="match status" value="1"/>
</dbReference>
<dbReference type="EMBL" id="OUUY01000097">
    <property type="protein sequence ID" value="SPQ01293.1"/>
    <property type="molecule type" value="Genomic_DNA"/>
</dbReference>
<keyword evidence="6 7" id="KW-0449">Lipoprotein</keyword>
<evidence type="ECO:0000256" key="3">
    <source>
        <dbReference type="ARBA" id="ARBA00022729"/>
    </source>
</evidence>
<comment type="similarity">
    <text evidence="1">Belongs to the EcnA/EcnB lipoprotein family.</text>
</comment>
<evidence type="ECO:0000256" key="6">
    <source>
        <dbReference type="ARBA" id="ARBA00023288"/>
    </source>
</evidence>
<gene>
    <name evidence="7" type="primary">ecnA</name>
    <name evidence="7" type="ORF">NBG4_50025</name>
</gene>
<evidence type="ECO:0000313" key="7">
    <source>
        <dbReference type="EMBL" id="SPQ01293.1"/>
    </source>
</evidence>
<evidence type="ECO:0000313" key="8">
    <source>
        <dbReference type="Proteomes" id="UP000245125"/>
    </source>
</evidence>
<dbReference type="InterPro" id="IPR012556">
    <property type="entry name" value="Entericidin"/>
</dbReference>
<evidence type="ECO:0000256" key="1">
    <source>
        <dbReference type="ARBA" id="ARBA00010296"/>
    </source>
</evidence>
<keyword evidence="5" id="KW-0564">Palmitate</keyword>
<keyword evidence="2" id="KW-1003">Cell membrane</keyword>
<keyword evidence="8" id="KW-1185">Reference proteome</keyword>
<keyword evidence="3" id="KW-0732">Signal</keyword>
<dbReference type="AlphaFoldDB" id="A0A2U3QIS1"/>
<accession>A0A2U3QIS1</accession>
<sequence length="41" mass="4116">MIKKVVLAGLCAVILAGCNTVKGLGKDIESGGKAIERSSGK</sequence>
<dbReference type="OrthoDB" id="9181810at2"/>
<dbReference type="GO" id="GO:0016020">
    <property type="term" value="C:membrane"/>
    <property type="evidence" value="ECO:0007669"/>
    <property type="project" value="InterPro"/>
</dbReference>
<reference evidence="8" key="1">
    <citation type="submission" date="2018-03" db="EMBL/GenBank/DDBJ databases">
        <authorList>
            <person name="Zecchin S."/>
        </authorList>
    </citation>
    <scope>NUCLEOTIDE SEQUENCE [LARGE SCALE GENOMIC DNA]</scope>
</reference>
<dbReference type="GO" id="GO:0009636">
    <property type="term" value="P:response to toxic substance"/>
    <property type="evidence" value="ECO:0007669"/>
    <property type="project" value="InterPro"/>
</dbReference>
<dbReference type="Proteomes" id="UP000245125">
    <property type="component" value="Unassembled WGS sequence"/>
</dbReference>
<organism evidence="7 8">
    <name type="scientific">Candidatus Sulfobium mesophilum</name>
    <dbReference type="NCBI Taxonomy" id="2016548"/>
    <lineage>
        <taxon>Bacteria</taxon>
        <taxon>Pseudomonadati</taxon>
        <taxon>Nitrospirota</taxon>
        <taxon>Nitrospiria</taxon>
        <taxon>Nitrospirales</taxon>
        <taxon>Nitrospiraceae</taxon>
        <taxon>Candidatus Sulfobium</taxon>
    </lineage>
</organism>